<dbReference type="SUPFAM" id="SSF53474">
    <property type="entry name" value="alpha/beta-Hydrolases"/>
    <property type="match status" value="1"/>
</dbReference>
<organism evidence="2 3">
    <name type="scientific">Nonlabens ponticola</name>
    <dbReference type="NCBI Taxonomy" id="2496866"/>
    <lineage>
        <taxon>Bacteria</taxon>
        <taxon>Pseudomonadati</taxon>
        <taxon>Bacteroidota</taxon>
        <taxon>Flavobacteriia</taxon>
        <taxon>Flavobacteriales</taxon>
        <taxon>Flavobacteriaceae</taxon>
        <taxon>Nonlabens</taxon>
    </lineage>
</organism>
<accession>A0A3S9MWW3</accession>
<dbReference type="OrthoDB" id="9809549at2"/>
<dbReference type="PANTHER" id="PTHR43265:SF1">
    <property type="entry name" value="ESTERASE ESTD"/>
    <property type="match status" value="1"/>
</dbReference>
<evidence type="ECO:0000313" key="3">
    <source>
        <dbReference type="Proteomes" id="UP000279600"/>
    </source>
</evidence>
<keyword evidence="2" id="KW-0378">Hydrolase</keyword>
<dbReference type="InterPro" id="IPR053145">
    <property type="entry name" value="AB_hydrolase_Est10"/>
</dbReference>
<dbReference type="RefSeq" id="WP_126446351.1">
    <property type="nucleotide sequence ID" value="NZ_CP034549.1"/>
</dbReference>
<name>A0A3S9MWW3_9FLAO</name>
<dbReference type="Proteomes" id="UP000279600">
    <property type="component" value="Chromosome"/>
</dbReference>
<keyword evidence="3" id="KW-1185">Reference proteome</keyword>
<dbReference type="GO" id="GO:0052689">
    <property type="term" value="F:carboxylic ester hydrolase activity"/>
    <property type="evidence" value="ECO:0007669"/>
    <property type="project" value="TreeGrafter"/>
</dbReference>
<dbReference type="EMBL" id="CP034549">
    <property type="protein sequence ID" value="AZQ43670.1"/>
    <property type="molecule type" value="Genomic_DNA"/>
</dbReference>
<evidence type="ECO:0000313" key="2">
    <source>
        <dbReference type="EMBL" id="AZQ43670.1"/>
    </source>
</evidence>
<dbReference type="AlphaFoldDB" id="A0A3S9MWW3"/>
<dbReference type="PANTHER" id="PTHR43265">
    <property type="entry name" value="ESTERASE ESTD"/>
    <property type="match status" value="1"/>
</dbReference>
<dbReference type="InterPro" id="IPR029058">
    <property type="entry name" value="AB_hydrolase_fold"/>
</dbReference>
<proteinExistence type="predicted"/>
<dbReference type="Pfam" id="PF12146">
    <property type="entry name" value="Hydrolase_4"/>
    <property type="match status" value="1"/>
</dbReference>
<dbReference type="KEGG" id="noj:EJ995_05290"/>
<gene>
    <name evidence="2" type="ORF">EJ995_05290</name>
</gene>
<protein>
    <submittedName>
        <fullName evidence="2">Alpha/beta hydrolase</fullName>
    </submittedName>
</protein>
<dbReference type="Gene3D" id="3.40.50.1820">
    <property type="entry name" value="alpha/beta hydrolase"/>
    <property type="match status" value="1"/>
</dbReference>
<sequence>MKKFLLLFLFPAIVFGQDAFSKKPAEKESTLSTDVTINEDVKGTLLMPENQANKTLVILLTGSGPNDRDGNSMMTKNDSHKQLAQALQKEGIATYRYDKRTATRLKERRSVDDIKFQDFVTDASSVINHFVDDKRFDKIYMAGHSQGSLVAMLALNDEVDGFISIAGPGETIDKSIIQQVGAQSPGLDKQVETVFNKMKAQDSLVTDYPAYLNSIFNPSLQPFMKEWMSHDPALVISKLELPVLIVNGDQDTQIDIKQAKLLHTAAPQADYYIIKDMNHVLKKVGSDPLENAKSYSDPNFPLHEELVQRIVDFVK</sequence>
<feature type="domain" description="Serine aminopeptidase S33" evidence="1">
    <location>
        <begin position="81"/>
        <end position="274"/>
    </location>
</feature>
<reference evidence="2 3" key="1">
    <citation type="submission" date="2018-12" db="EMBL/GenBank/DDBJ databases">
        <title>Complete genome of Nonlabens sp. MJ115.</title>
        <authorList>
            <person name="Choi H.S."/>
            <person name="Jung J."/>
        </authorList>
    </citation>
    <scope>NUCLEOTIDE SEQUENCE [LARGE SCALE GENOMIC DNA]</scope>
    <source>
        <strain evidence="2 3">MJ115</strain>
    </source>
</reference>
<dbReference type="InterPro" id="IPR022742">
    <property type="entry name" value="Hydrolase_4"/>
</dbReference>
<evidence type="ECO:0000259" key="1">
    <source>
        <dbReference type="Pfam" id="PF12146"/>
    </source>
</evidence>